<dbReference type="Proteomes" id="UP000190834">
    <property type="component" value="Unassembled WGS sequence"/>
</dbReference>
<dbReference type="GeneID" id="70583522"/>
<feature type="domain" description="STAS" evidence="1">
    <location>
        <begin position="13"/>
        <end position="105"/>
    </location>
</feature>
<accession>A0A1T4RJ21</accession>
<dbReference type="InterPro" id="IPR002645">
    <property type="entry name" value="STAS_dom"/>
</dbReference>
<reference evidence="3" key="1">
    <citation type="submission" date="2017-02" db="EMBL/GenBank/DDBJ databases">
        <authorList>
            <person name="Varghese N."/>
            <person name="Submissions S."/>
        </authorList>
    </citation>
    <scope>NUCLEOTIDE SEQUENCE [LARGE SCALE GENOMIC DNA]</scope>
    <source>
        <strain evidence="3">DSM 19608</strain>
    </source>
</reference>
<dbReference type="PROSITE" id="PS50801">
    <property type="entry name" value="STAS"/>
    <property type="match status" value="1"/>
</dbReference>
<name>A0A1T4RJ21_VIBCI</name>
<dbReference type="Pfam" id="PF13466">
    <property type="entry name" value="STAS_2"/>
    <property type="match status" value="1"/>
</dbReference>
<dbReference type="PANTHER" id="PTHR35849:SF2">
    <property type="entry name" value="BLR2341 PROTEIN"/>
    <property type="match status" value="1"/>
</dbReference>
<gene>
    <name evidence="2" type="ORF">SAMN02745782_02660</name>
</gene>
<dbReference type="RefSeq" id="WP_078927011.1">
    <property type="nucleotide sequence ID" value="NZ_FUXB01000014.1"/>
</dbReference>
<dbReference type="Gene3D" id="3.30.750.24">
    <property type="entry name" value="STAS domain"/>
    <property type="match status" value="1"/>
</dbReference>
<dbReference type="OrthoDB" id="5892935at2"/>
<dbReference type="STRING" id="1123491.SAMN02745782_02660"/>
<dbReference type="CDD" id="cd07043">
    <property type="entry name" value="STAS_anti-anti-sigma_factors"/>
    <property type="match status" value="1"/>
</dbReference>
<sequence>MQLLKENAEQVQIALSGELTIYQGQALYEFLTPWIEKNCELVLDIDQVTDLDTSILQLLLMINKVKGQQQQRCVLKGDNPLLHQVIETLGANNMVSRLVVQSNLE</sequence>
<dbReference type="SUPFAM" id="SSF52091">
    <property type="entry name" value="SpoIIaa-like"/>
    <property type="match status" value="1"/>
</dbReference>
<dbReference type="InterPro" id="IPR036513">
    <property type="entry name" value="STAS_dom_sf"/>
</dbReference>
<dbReference type="InterPro" id="IPR052746">
    <property type="entry name" value="MlaB_ABC_Transporter"/>
</dbReference>
<dbReference type="EMBL" id="FUXB01000014">
    <property type="protein sequence ID" value="SKA15887.1"/>
    <property type="molecule type" value="Genomic_DNA"/>
</dbReference>
<dbReference type="InterPro" id="IPR058548">
    <property type="entry name" value="MlaB-like_STAS"/>
</dbReference>
<evidence type="ECO:0000313" key="2">
    <source>
        <dbReference type="EMBL" id="SKA15887.1"/>
    </source>
</evidence>
<evidence type="ECO:0000313" key="3">
    <source>
        <dbReference type="Proteomes" id="UP000190834"/>
    </source>
</evidence>
<proteinExistence type="predicted"/>
<organism evidence="2 3">
    <name type="scientific">Vibrio cincinnatiensis DSM 19608</name>
    <dbReference type="NCBI Taxonomy" id="1123491"/>
    <lineage>
        <taxon>Bacteria</taxon>
        <taxon>Pseudomonadati</taxon>
        <taxon>Pseudomonadota</taxon>
        <taxon>Gammaproteobacteria</taxon>
        <taxon>Vibrionales</taxon>
        <taxon>Vibrionaceae</taxon>
        <taxon>Vibrio</taxon>
    </lineage>
</organism>
<protein>
    <submittedName>
        <fullName evidence="2">Anti-anti-sigma factor</fullName>
    </submittedName>
</protein>
<dbReference type="AlphaFoldDB" id="A0A1T4RJ21"/>
<dbReference type="PANTHER" id="PTHR35849">
    <property type="entry name" value="BLR2341 PROTEIN"/>
    <property type="match status" value="1"/>
</dbReference>
<keyword evidence="3" id="KW-1185">Reference proteome</keyword>
<evidence type="ECO:0000259" key="1">
    <source>
        <dbReference type="PROSITE" id="PS50801"/>
    </source>
</evidence>